<dbReference type="Proteomes" id="UP000032180">
    <property type="component" value="Chromosome 12"/>
</dbReference>
<dbReference type="AlphaFoldDB" id="A0A0D9XY59"/>
<proteinExistence type="predicted"/>
<organism evidence="2 3">
    <name type="scientific">Leersia perrieri</name>
    <dbReference type="NCBI Taxonomy" id="77586"/>
    <lineage>
        <taxon>Eukaryota</taxon>
        <taxon>Viridiplantae</taxon>
        <taxon>Streptophyta</taxon>
        <taxon>Embryophyta</taxon>
        <taxon>Tracheophyta</taxon>
        <taxon>Spermatophyta</taxon>
        <taxon>Magnoliopsida</taxon>
        <taxon>Liliopsida</taxon>
        <taxon>Poales</taxon>
        <taxon>Poaceae</taxon>
        <taxon>BOP clade</taxon>
        <taxon>Oryzoideae</taxon>
        <taxon>Oryzeae</taxon>
        <taxon>Oryzinae</taxon>
        <taxon>Leersia</taxon>
    </lineage>
</organism>
<evidence type="ECO:0000313" key="3">
    <source>
        <dbReference type="Proteomes" id="UP000032180"/>
    </source>
</evidence>
<accession>A0A0D9XY59</accession>
<reference evidence="2" key="3">
    <citation type="submission" date="2015-04" db="UniProtKB">
        <authorList>
            <consortium name="EnsemblPlants"/>
        </authorList>
    </citation>
    <scope>IDENTIFICATION</scope>
</reference>
<evidence type="ECO:0000313" key="2">
    <source>
        <dbReference type="EnsemblPlants" id="LPERR12G06420.1"/>
    </source>
</evidence>
<sequence>MEIILKLGLGKQISTLLFLRHLNMQVLAAEVYIIGRVDQGISSYDIPTDSLTWPEFCSMTCKRFSVKSTVDVTDTFRNLKHPWFKLMSMLAILMEALQHQNLLRPTSSNTRLILPTHSKRKTGLLNKLLPPHLLLSCLANTSNEPWLPGYGRVCKASKQIYFVTMEEDDDDDQPSDALPHSTPEQQPSEQYQHVLSMQAIDGNGVGSTTFCLHVQIGTVSTMVLVDSGSTTTFMSPTLVRRAHLDITIITPLFL</sequence>
<dbReference type="Gramene" id="LPERR12G06420.1">
    <property type="protein sequence ID" value="LPERR12G06420.1"/>
    <property type="gene ID" value="LPERR12G06420"/>
</dbReference>
<protein>
    <submittedName>
        <fullName evidence="2">Uncharacterized protein</fullName>
    </submittedName>
</protein>
<name>A0A0D9XY59_9ORYZ</name>
<evidence type="ECO:0000256" key="1">
    <source>
        <dbReference type="SAM" id="MobiDB-lite"/>
    </source>
</evidence>
<reference evidence="2 3" key="1">
    <citation type="submission" date="2012-08" db="EMBL/GenBank/DDBJ databases">
        <title>Oryza genome evolution.</title>
        <authorList>
            <person name="Wing R.A."/>
        </authorList>
    </citation>
    <scope>NUCLEOTIDE SEQUENCE</scope>
</reference>
<reference evidence="3" key="2">
    <citation type="submission" date="2013-12" db="EMBL/GenBank/DDBJ databases">
        <authorList>
            <person name="Yu Y."/>
            <person name="Lee S."/>
            <person name="de Baynast K."/>
            <person name="Wissotski M."/>
            <person name="Liu L."/>
            <person name="Talag J."/>
            <person name="Goicoechea J."/>
            <person name="Angelova A."/>
            <person name="Jetty R."/>
            <person name="Kudrna D."/>
            <person name="Golser W."/>
            <person name="Rivera L."/>
            <person name="Zhang J."/>
            <person name="Wing R."/>
        </authorList>
    </citation>
    <scope>NUCLEOTIDE SEQUENCE</scope>
</reference>
<feature type="region of interest" description="Disordered" evidence="1">
    <location>
        <begin position="168"/>
        <end position="190"/>
    </location>
</feature>
<dbReference type="HOGENOM" id="CLU_1095640_0_0_1"/>
<dbReference type="Gene3D" id="2.40.70.10">
    <property type="entry name" value="Acid Proteases"/>
    <property type="match status" value="1"/>
</dbReference>
<dbReference type="STRING" id="77586.A0A0D9XY59"/>
<dbReference type="EnsemblPlants" id="LPERR12G06420.1">
    <property type="protein sequence ID" value="LPERR12G06420.1"/>
    <property type="gene ID" value="LPERR12G06420"/>
</dbReference>
<keyword evidence="3" id="KW-1185">Reference proteome</keyword>
<dbReference type="InterPro" id="IPR021109">
    <property type="entry name" value="Peptidase_aspartic_dom_sf"/>
</dbReference>